<dbReference type="EMBL" id="AP015036">
    <property type="protein sequence ID" value="BAT81651.1"/>
    <property type="molecule type" value="Genomic_DNA"/>
</dbReference>
<protein>
    <recommendedName>
        <fullName evidence="2">Chromo domain-containing protein</fullName>
    </recommendedName>
</protein>
<proteinExistence type="predicted"/>
<dbReference type="Pfam" id="PF24626">
    <property type="entry name" value="SH3_Tf2-1"/>
    <property type="match status" value="1"/>
</dbReference>
<reference evidence="3 4" key="1">
    <citation type="journal article" date="2015" name="Sci. Rep.">
        <title>The power of single molecule real-time sequencing technology in the de novo assembly of a eukaryotic genome.</title>
        <authorList>
            <person name="Sakai H."/>
            <person name="Naito K."/>
            <person name="Ogiso-Tanaka E."/>
            <person name="Takahashi Y."/>
            <person name="Iseki K."/>
            <person name="Muto C."/>
            <person name="Satou K."/>
            <person name="Teruya K."/>
            <person name="Shiroma A."/>
            <person name="Shimoji M."/>
            <person name="Hirano T."/>
            <person name="Itoh T."/>
            <person name="Kaga A."/>
            <person name="Tomooka N."/>
        </authorList>
    </citation>
    <scope>NUCLEOTIDE SEQUENCE [LARGE SCALE GENOMIC DNA]</scope>
    <source>
        <strain evidence="4">cv. Shumari</strain>
    </source>
</reference>
<dbReference type="SUPFAM" id="SSF54160">
    <property type="entry name" value="Chromo domain-like"/>
    <property type="match status" value="1"/>
</dbReference>
<evidence type="ECO:0000313" key="3">
    <source>
        <dbReference type="EMBL" id="BAT81651.1"/>
    </source>
</evidence>
<dbReference type="InterPro" id="IPR016197">
    <property type="entry name" value="Chromo-like_dom_sf"/>
</dbReference>
<sequence length="155" mass="17786">YEIVEKFSPAAYKLQLPSGSKVHPVFHVSALKKSIAATITSQPLPLFLADDWELKVQPAEALAVRRNQQGDLEILIRWKDLPDFENSWEALSIIKEHFPDFHLEDKVHLVEGSVDRNPEIVRPKPKISKVYVRQRRKGKVGDQNGQRENEKNLSI</sequence>
<evidence type="ECO:0000259" key="2">
    <source>
        <dbReference type="PROSITE" id="PS50013"/>
    </source>
</evidence>
<evidence type="ECO:0000313" key="4">
    <source>
        <dbReference type="Proteomes" id="UP000291084"/>
    </source>
</evidence>
<evidence type="ECO:0000256" key="1">
    <source>
        <dbReference type="SAM" id="MobiDB-lite"/>
    </source>
</evidence>
<gene>
    <name evidence="3" type="primary">Vigan.03G143000</name>
    <name evidence="3" type="ORF">VIGAN_03143000</name>
</gene>
<feature type="compositionally biased region" description="Basic and acidic residues" evidence="1">
    <location>
        <begin position="145"/>
        <end position="155"/>
    </location>
</feature>
<feature type="domain" description="Chromo" evidence="2">
    <location>
        <begin position="57"/>
        <end position="100"/>
    </location>
</feature>
<keyword evidence="4" id="KW-1185">Reference proteome</keyword>
<dbReference type="PROSITE" id="PS50013">
    <property type="entry name" value="CHROMO_2"/>
    <property type="match status" value="1"/>
</dbReference>
<organism evidence="3 4">
    <name type="scientific">Vigna angularis var. angularis</name>
    <dbReference type="NCBI Taxonomy" id="157739"/>
    <lineage>
        <taxon>Eukaryota</taxon>
        <taxon>Viridiplantae</taxon>
        <taxon>Streptophyta</taxon>
        <taxon>Embryophyta</taxon>
        <taxon>Tracheophyta</taxon>
        <taxon>Spermatophyta</taxon>
        <taxon>Magnoliopsida</taxon>
        <taxon>eudicotyledons</taxon>
        <taxon>Gunneridae</taxon>
        <taxon>Pentapetalae</taxon>
        <taxon>rosids</taxon>
        <taxon>fabids</taxon>
        <taxon>Fabales</taxon>
        <taxon>Fabaceae</taxon>
        <taxon>Papilionoideae</taxon>
        <taxon>50 kb inversion clade</taxon>
        <taxon>NPAAA clade</taxon>
        <taxon>indigoferoid/millettioid clade</taxon>
        <taxon>Phaseoleae</taxon>
        <taxon>Vigna</taxon>
    </lineage>
</organism>
<dbReference type="Proteomes" id="UP000291084">
    <property type="component" value="Chromosome 3"/>
</dbReference>
<dbReference type="AlphaFoldDB" id="A0A0S3RM37"/>
<feature type="region of interest" description="Disordered" evidence="1">
    <location>
        <begin position="132"/>
        <end position="155"/>
    </location>
</feature>
<feature type="non-terminal residue" evidence="3">
    <location>
        <position position="1"/>
    </location>
</feature>
<accession>A0A0S3RM37</accession>
<dbReference type="InterPro" id="IPR000953">
    <property type="entry name" value="Chromo/chromo_shadow_dom"/>
</dbReference>
<name>A0A0S3RM37_PHAAN</name>
<dbReference type="InterPro" id="IPR056924">
    <property type="entry name" value="SH3_Tf2-1"/>
</dbReference>